<dbReference type="Pfam" id="PF00015">
    <property type="entry name" value="MCPsignal"/>
    <property type="match status" value="1"/>
</dbReference>
<keyword evidence="1" id="KW-0807">Transducer</keyword>
<accession>A0A1J5R4U7</accession>
<dbReference type="Gene3D" id="1.10.287.950">
    <property type="entry name" value="Methyl-accepting chemotaxis protein"/>
    <property type="match status" value="1"/>
</dbReference>
<dbReference type="SUPFAM" id="SSF58104">
    <property type="entry name" value="Methyl-accepting chemotaxis protein (MCP) signaling domain"/>
    <property type="match status" value="1"/>
</dbReference>
<reference evidence="3" key="1">
    <citation type="submission" date="2016-10" db="EMBL/GenBank/DDBJ databases">
        <title>Sequence of Gallionella enrichment culture.</title>
        <authorList>
            <person name="Poehlein A."/>
            <person name="Muehling M."/>
            <person name="Daniel R."/>
        </authorList>
    </citation>
    <scope>NUCLEOTIDE SEQUENCE</scope>
</reference>
<dbReference type="InterPro" id="IPR004089">
    <property type="entry name" value="MCPsignal_dom"/>
</dbReference>
<dbReference type="PROSITE" id="PS50111">
    <property type="entry name" value="CHEMOTAXIS_TRANSDUC_2"/>
    <property type="match status" value="1"/>
</dbReference>
<feature type="domain" description="Methyl-accepting transducer" evidence="2">
    <location>
        <begin position="1"/>
        <end position="191"/>
    </location>
</feature>
<dbReference type="InterPro" id="IPR025991">
    <property type="entry name" value="Chemoreceptor_zinc-bind_dom"/>
</dbReference>
<dbReference type="GO" id="GO:0016020">
    <property type="term" value="C:membrane"/>
    <property type="evidence" value="ECO:0007669"/>
    <property type="project" value="InterPro"/>
</dbReference>
<dbReference type="Gene3D" id="1.20.120.30">
    <property type="entry name" value="Aspartate receptor, ligand-binding domain"/>
    <property type="match status" value="1"/>
</dbReference>
<dbReference type="Pfam" id="PF13682">
    <property type="entry name" value="CZB"/>
    <property type="match status" value="1"/>
</dbReference>
<comment type="caution">
    <text evidence="3">The sequence shown here is derived from an EMBL/GenBank/DDBJ whole genome shotgun (WGS) entry which is preliminary data.</text>
</comment>
<protein>
    <submittedName>
        <fullName evidence="3">Methyl-accepting chemotaxis protein 2</fullName>
    </submittedName>
</protein>
<proteinExistence type="predicted"/>
<evidence type="ECO:0000256" key="1">
    <source>
        <dbReference type="ARBA" id="ARBA00023224"/>
    </source>
</evidence>
<evidence type="ECO:0000259" key="2">
    <source>
        <dbReference type="PROSITE" id="PS50111"/>
    </source>
</evidence>
<gene>
    <name evidence="3" type="primary">mcp2_7</name>
    <name evidence="3" type="ORF">GALL_350060</name>
</gene>
<name>A0A1J5R4U7_9ZZZZ</name>
<organism evidence="3">
    <name type="scientific">mine drainage metagenome</name>
    <dbReference type="NCBI Taxonomy" id="410659"/>
    <lineage>
        <taxon>unclassified sequences</taxon>
        <taxon>metagenomes</taxon>
        <taxon>ecological metagenomes</taxon>
    </lineage>
</organism>
<dbReference type="SMART" id="SM00283">
    <property type="entry name" value="MA"/>
    <property type="match status" value="1"/>
</dbReference>
<dbReference type="AlphaFoldDB" id="A0A1J5R4U7"/>
<dbReference type="EMBL" id="MLJW01000725">
    <property type="protein sequence ID" value="OIQ83205.1"/>
    <property type="molecule type" value="Genomic_DNA"/>
</dbReference>
<dbReference type="PANTHER" id="PTHR32089">
    <property type="entry name" value="METHYL-ACCEPTING CHEMOTAXIS PROTEIN MCPB"/>
    <property type="match status" value="1"/>
</dbReference>
<dbReference type="PANTHER" id="PTHR32089:SF112">
    <property type="entry name" value="LYSOZYME-LIKE PROTEIN-RELATED"/>
    <property type="match status" value="1"/>
</dbReference>
<evidence type="ECO:0000313" key="3">
    <source>
        <dbReference type="EMBL" id="OIQ83205.1"/>
    </source>
</evidence>
<sequence>MSTNVQTVAAATEEMSASIREIAKSAHDAAGIAAQAVHSAQTANDTVAQLGASSAEISNVIKVISSIAAQTNLLALNATIEAARAGEAGKGFAVVAGEVKELAQETSRATEDISRRIDAIQADSLAAATAIGQISGVIEQINDTQSTIASAVEEQTATTNEMSRNVAEAAAGAGEIAAGITGVAAAATTTSDGVTETLASSSELSRMSVDLTDLLSHFTFAGRADATELTVAAQITKAIGAHGAWKKRLSTAIADGTHHEDVAAVAADDRCEFGRWLSTTTPAARDAAAHQTSRRLHAAFHTEAAAVLRQVSTGQLAVARESVGTGGRFAESSRILTATMIDWRKAAGSAS</sequence>
<dbReference type="GO" id="GO:0007165">
    <property type="term" value="P:signal transduction"/>
    <property type="evidence" value="ECO:0007669"/>
    <property type="project" value="UniProtKB-KW"/>
</dbReference>